<keyword evidence="2" id="KW-1185">Reference proteome</keyword>
<dbReference type="AlphaFoldDB" id="A0A8X6X5P3"/>
<dbReference type="Proteomes" id="UP000886998">
    <property type="component" value="Unassembled WGS sequence"/>
</dbReference>
<evidence type="ECO:0000313" key="1">
    <source>
        <dbReference type="EMBL" id="GFY46499.1"/>
    </source>
</evidence>
<accession>A0A8X6X5P3</accession>
<reference evidence="1" key="1">
    <citation type="submission" date="2020-08" db="EMBL/GenBank/DDBJ databases">
        <title>Multicomponent nature underlies the extraordinary mechanical properties of spider dragline silk.</title>
        <authorList>
            <person name="Kono N."/>
            <person name="Nakamura H."/>
            <person name="Mori M."/>
            <person name="Yoshida Y."/>
            <person name="Ohtoshi R."/>
            <person name="Malay A.D."/>
            <person name="Moran D.A.P."/>
            <person name="Tomita M."/>
            <person name="Numata K."/>
            <person name="Arakawa K."/>
        </authorList>
    </citation>
    <scope>NUCLEOTIDE SEQUENCE</scope>
</reference>
<dbReference type="EMBL" id="BMAV01005447">
    <property type="protein sequence ID" value="GFY46499.1"/>
    <property type="molecule type" value="Genomic_DNA"/>
</dbReference>
<comment type="caution">
    <text evidence="1">The sequence shown here is derived from an EMBL/GenBank/DDBJ whole genome shotgun (WGS) entry which is preliminary data.</text>
</comment>
<organism evidence="1 2">
    <name type="scientific">Trichonephila inaurata madagascariensis</name>
    <dbReference type="NCBI Taxonomy" id="2747483"/>
    <lineage>
        <taxon>Eukaryota</taxon>
        <taxon>Metazoa</taxon>
        <taxon>Ecdysozoa</taxon>
        <taxon>Arthropoda</taxon>
        <taxon>Chelicerata</taxon>
        <taxon>Arachnida</taxon>
        <taxon>Araneae</taxon>
        <taxon>Araneomorphae</taxon>
        <taxon>Entelegynae</taxon>
        <taxon>Araneoidea</taxon>
        <taxon>Nephilidae</taxon>
        <taxon>Trichonephila</taxon>
        <taxon>Trichonephila inaurata</taxon>
    </lineage>
</organism>
<protein>
    <submittedName>
        <fullName evidence="1">Uncharacterized protein</fullName>
    </submittedName>
</protein>
<proteinExistence type="predicted"/>
<sequence>MKLSLLNKSNMIYVRSYLKEHFEMKFSIPLKTISRKALIHVTSIGDRSPLEVGLQFKYRPCHLASDCIVFCIERTRGWEIHEHTT</sequence>
<gene>
    <name evidence="1" type="ORF">TNIN_164981</name>
</gene>
<evidence type="ECO:0000313" key="2">
    <source>
        <dbReference type="Proteomes" id="UP000886998"/>
    </source>
</evidence>
<name>A0A8X6X5P3_9ARAC</name>